<protein>
    <submittedName>
        <fullName evidence="1">Uncharacterized protein</fullName>
    </submittedName>
</protein>
<sequence>MPRKARKYISNEAHELIISMAQEHRNTLMSISETLKKCRESVANHFKMNGERQTFLPVTEKCRNTCVRRNAMFTNMEQTIYNAIARFDTTIRSPHSQLTSGDATEGLYRDAIRGLAEALGHGLTAEVSSTKEDQGEIVCSLFCLNKDFKTLAIIQYSVVVRSISSCIKKCFSY</sequence>
<evidence type="ECO:0000313" key="1">
    <source>
        <dbReference type="EMBL" id="KII67029.1"/>
    </source>
</evidence>
<dbReference type="AlphaFoldDB" id="A0A0C2ING1"/>
<proteinExistence type="predicted"/>
<comment type="caution">
    <text evidence="1">The sequence shown here is derived from an EMBL/GenBank/DDBJ whole genome shotgun (WGS) entry which is preliminary data.</text>
</comment>
<dbReference type="OrthoDB" id="10564834at2759"/>
<reference evidence="1 2" key="1">
    <citation type="journal article" date="2014" name="Genome Biol. Evol.">
        <title>The genome of the myxosporean Thelohanellus kitauei shows adaptations to nutrient acquisition within its fish host.</title>
        <authorList>
            <person name="Yang Y."/>
            <person name="Xiong J."/>
            <person name="Zhou Z."/>
            <person name="Huo F."/>
            <person name="Miao W."/>
            <person name="Ran C."/>
            <person name="Liu Y."/>
            <person name="Zhang J."/>
            <person name="Feng J."/>
            <person name="Wang M."/>
            <person name="Wang M."/>
            <person name="Wang L."/>
            <person name="Yao B."/>
        </authorList>
    </citation>
    <scope>NUCLEOTIDE SEQUENCE [LARGE SCALE GENOMIC DNA]</scope>
    <source>
        <strain evidence="1">Wuqing</strain>
    </source>
</reference>
<accession>A0A0C2ING1</accession>
<gene>
    <name evidence="1" type="ORF">RF11_06525</name>
</gene>
<name>A0A0C2ING1_THEKT</name>
<dbReference type="Proteomes" id="UP000031668">
    <property type="component" value="Unassembled WGS sequence"/>
</dbReference>
<organism evidence="1 2">
    <name type="scientific">Thelohanellus kitauei</name>
    <name type="common">Myxosporean</name>
    <dbReference type="NCBI Taxonomy" id="669202"/>
    <lineage>
        <taxon>Eukaryota</taxon>
        <taxon>Metazoa</taxon>
        <taxon>Cnidaria</taxon>
        <taxon>Myxozoa</taxon>
        <taxon>Myxosporea</taxon>
        <taxon>Bivalvulida</taxon>
        <taxon>Platysporina</taxon>
        <taxon>Myxobolidae</taxon>
        <taxon>Thelohanellus</taxon>
    </lineage>
</organism>
<evidence type="ECO:0000313" key="2">
    <source>
        <dbReference type="Proteomes" id="UP000031668"/>
    </source>
</evidence>
<dbReference type="EMBL" id="JWZT01003341">
    <property type="protein sequence ID" value="KII67029.1"/>
    <property type="molecule type" value="Genomic_DNA"/>
</dbReference>
<keyword evidence="2" id="KW-1185">Reference proteome</keyword>